<organism evidence="11 12">
    <name type="scientific">Cyclostephanos tholiformis</name>
    <dbReference type="NCBI Taxonomy" id="382380"/>
    <lineage>
        <taxon>Eukaryota</taxon>
        <taxon>Sar</taxon>
        <taxon>Stramenopiles</taxon>
        <taxon>Ochrophyta</taxon>
        <taxon>Bacillariophyta</taxon>
        <taxon>Coscinodiscophyceae</taxon>
        <taxon>Thalassiosirophycidae</taxon>
        <taxon>Stephanodiscales</taxon>
        <taxon>Stephanodiscaceae</taxon>
        <taxon>Cyclostephanos</taxon>
    </lineage>
</organism>
<evidence type="ECO:0000256" key="3">
    <source>
        <dbReference type="ARBA" id="ARBA00022827"/>
    </source>
</evidence>
<dbReference type="PANTHER" id="PTHR11455:SF22">
    <property type="entry name" value="CRYPTOCHROME DASH"/>
    <property type="match status" value="1"/>
</dbReference>
<comment type="function">
    <text evidence="7">May have a photoreceptor function.</text>
</comment>
<dbReference type="InterPro" id="IPR036155">
    <property type="entry name" value="Crypto/Photolyase_N_sf"/>
</dbReference>
<feature type="compositionally biased region" description="Low complexity" evidence="8">
    <location>
        <begin position="62"/>
        <end position="76"/>
    </location>
</feature>
<protein>
    <recommendedName>
        <fullName evidence="7">Cryptochrome DASH</fullName>
    </recommendedName>
</protein>
<feature type="site" description="Electron transfer via tryptophanyl radical" evidence="6">
    <location>
        <position position="537"/>
    </location>
</feature>
<dbReference type="NCBIfam" id="TIGR02765">
    <property type="entry name" value="crypto_DASH"/>
    <property type="match status" value="1"/>
</dbReference>
<evidence type="ECO:0000256" key="7">
    <source>
        <dbReference type="RuleBase" id="RU367151"/>
    </source>
</evidence>
<keyword evidence="3 5" id="KW-0274">FAD</keyword>
<dbReference type="Gene3D" id="3.40.50.620">
    <property type="entry name" value="HUPs"/>
    <property type="match status" value="1"/>
</dbReference>
<keyword evidence="2 5" id="KW-0285">Flavoprotein</keyword>
<dbReference type="Pfam" id="PF03441">
    <property type="entry name" value="FAD_binding_7"/>
    <property type="match status" value="1"/>
</dbReference>
<dbReference type="AlphaFoldDB" id="A0ABD3RDQ2"/>
<dbReference type="PRINTS" id="PR00147">
    <property type="entry name" value="DNAPHOTLYASE"/>
</dbReference>
<dbReference type="SUPFAM" id="SSF48173">
    <property type="entry name" value="Cryptochrome/photolyase FAD-binding domain"/>
    <property type="match status" value="1"/>
</dbReference>
<feature type="signal peptide" evidence="9">
    <location>
        <begin position="1"/>
        <end position="21"/>
    </location>
</feature>
<evidence type="ECO:0000256" key="2">
    <source>
        <dbReference type="ARBA" id="ARBA00022630"/>
    </source>
</evidence>
<dbReference type="SUPFAM" id="SSF52425">
    <property type="entry name" value="Cryptochrome/photolyase, N-terminal domain"/>
    <property type="match status" value="1"/>
</dbReference>
<dbReference type="EMBL" id="JALLPB020000276">
    <property type="protein sequence ID" value="KAL3811142.1"/>
    <property type="molecule type" value="Genomic_DNA"/>
</dbReference>
<feature type="site" description="Electron transfer via tryptophanyl radical" evidence="6">
    <location>
        <position position="613"/>
    </location>
</feature>
<proteinExistence type="inferred from homology"/>
<keyword evidence="4 7" id="KW-0157">Chromophore</keyword>
<dbReference type="PROSITE" id="PS51645">
    <property type="entry name" value="PHR_CRY_ALPHA_BETA"/>
    <property type="match status" value="1"/>
</dbReference>
<evidence type="ECO:0000256" key="5">
    <source>
        <dbReference type="PIRSR" id="PIRSR602081-1"/>
    </source>
</evidence>
<feature type="compositionally biased region" description="Polar residues" evidence="8">
    <location>
        <begin position="748"/>
        <end position="759"/>
    </location>
</feature>
<dbReference type="GO" id="GO:0006950">
    <property type="term" value="P:response to stress"/>
    <property type="evidence" value="ECO:0007669"/>
    <property type="project" value="UniProtKB-ARBA"/>
</dbReference>
<dbReference type="Gene3D" id="1.25.40.80">
    <property type="match status" value="1"/>
</dbReference>
<accession>A0ABD3RDQ2</accession>
<evidence type="ECO:0000256" key="6">
    <source>
        <dbReference type="PIRSR" id="PIRSR602081-2"/>
    </source>
</evidence>
<feature type="binding site" evidence="5">
    <location>
        <position position="442"/>
    </location>
    <ligand>
        <name>FAD</name>
        <dbReference type="ChEBI" id="CHEBI:57692"/>
    </ligand>
</feature>
<dbReference type="InterPro" id="IPR002081">
    <property type="entry name" value="Cryptochrome/DNA_photolyase_1"/>
</dbReference>
<feature type="region of interest" description="Disordered" evidence="8">
    <location>
        <begin position="59"/>
        <end position="106"/>
    </location>
</feature>
<keyword evidence="9" id="KW-0732">Signal</keyword>
<evidence type="ECO:0000256" key="9">
    <source>
        <dbReference type="SAM" id="SignalP"/>
    </source>
</evidence>
<evidence type="ECO:0000259" key="10">
    <source>
        <dbReference type="PROSITE" id="PS51645"/>
    </source>
</evidence>
<dbReference type="InterPro" id="IPR036134">
    <property type="entry name" value="Crypto/Photolyase_FAD-like_sf"/>
</dbReference>
<feature type="site" description="Electron transfer via tryptophanyl radical" evidence="6">
    <location>
        <position position="590"/>
    </location>
</feature>
<dbReference type="InterPro" id="IPR018394">
    <property type="entry name" value="DNA_photolyase_1_CS_C"/>
</dbReference>
<sequence length="759" mass="83709">MRGSSRLGILLCYSAYNSASAAITTPPVAAIARRPRTRASFVVQSFSTAPRSVVVTPATIPSSFSSSSSSSRFSSSLTMAKKRGDSNAAASPPDGGGMDGNRRNRNRRNRRLVLHWFRGSDLRLHDNPALRRSIDLYRKGGSGKGKGGRDDDDDDDDDDAGALLLPVFVFDTTRTYGSDIPSTTSSSSFSTTNSSIKCGARRAKFAIEAVDDLRRNLENAGSGLIVGVGRTEDVLSDIARRWIASSSSTPPADADRHDGKMGGGIMRVDVICQEEVCSEELEVEGAVRTELIGAMRGDGGRGEVHLETVWGSTMYDPNDLPFDGGVHGIPDTFTPFRTRVEESCTIGLPLDSPDMDARLPKLPEYYFARDDLVDVGDDDGTRRASSNFMPTLADLGYSSDDVEAASFVDDRSAMPSNYRGGETFALARVKEYIWDKDLLRVYFDTRNGMIGPDYSTKFAPWLAYGNVSPRYIARECRRYEDSRVKNKSTYWVVFELLWRDYFKFFAKKHGDRIFRLGGTIAASPSSSSDGGGGRRKWGMDPRKIRAWKDGMTGYPLVDANMRELAATGFMSNRGRQNVCSFLAIDMNMDWRYGAAHFEEHLLDYDVHSNWGNWCSGAGMTGGRLNRFNIVKQSKDYDFGGDYVRLWCPELANVPDKYVHEPWAMSEALMEECGVKIGPGRDYPSPIVDPGIIPKIMADDGRARRGGRVGRGRGREWGKEGGKGGGRGDNGGHNTNRGRGQQRDMKSLKTGSYNFDSKYV</sequence>
<dbReference type="GO" id="GO:0006139">
    <property type="term" value="P:nucleobase-containing compound metabolic process"/>
    <property type="evidence" value="ECO:0007669"/>
    <property type="project" value="UniProtKB-ARBA"/>
</dbReference>
<dbReference type="InterPro" id="IPR014729">
    <property type="entry name" value="Rossmann-like_a/b/a_fold"/>
</dbReference>
<dbReference type="PANTHER" id="PTHR11455">
    <property type="entry name" value="CRYPTOCHROME"/>
    <property type="match status" value="1"/>
</dbReference>
<gene>
    <name evidence="11" type="ORF">ACHAXA_001357</name>
</gene>
<dbReference type="Gene3D" id="1.10.579.10">
    <property type="entry name" value="DNA Cyclobutane Dipyrimidine Photolyase, subunit A, domain 3"/>
    <property type="match status" value="1"/>
</dbReference>
<keyword evidence="12" id="KW-1185">Reference proteome</keyword>
<dbReference type="Pfam" id="PF00875">
    <property type="entry name" value="DNA_photolyase"/>
    <property type="match status" value="1"/>
</dbReference>
<comment type="caution">
    <text evidence="11">The sequence shown here is derived from an EMBL/GenBank/DDBJ whole genome shotgun (WGS) entry which is preliminary data.</text>
</comment>
<feature type="binding site" evidence="5">
    <location>
        <begin position="603"/>
        <end position="605"/>
    </location>
    <ligand>
        <name>FAD</name>
        <dbReference type="ChEBI" id="CHEBI:57692"/>
    </ligand>
</feature>
<dbReference type="InterPro" id="IPR006050">
    <property type="entry name" value="DNA_photolyase_N"/>
</dbReference>
<feature type="compositionally biased region" description="Basic and acidic residues" evidence="8">
    <location>
        <begin position="712"/>
        <end position="721"/>
    </location>
</feature>
<feature type="domain" description="Photolyase/cryptochrome alpha/beta" evidence="10">
    <location>
        <begin position="112"/>
        <end position="314"/>
    </location>
</feature>
<comment type="cofactor">
    <cofactor evidence="7">
        <name>(6R)-5,10-methylene-5,6,7,8-tetrahydrofolate</name>
        <dbReference type="ChEBI" id="CHEBI:15636"/>
    </cofactor>
    <text evidence="7">Binds 1 5,10-methenyltetrahydrofolate (MTHF) per subunit.</text>
</comment>
<evidence type="ECO:0000313" key="12">
    <source>
        <dbReference type="Proteomes" id="UP001530377"/>
    </source>
</evidence>
<name>A0ABD3RDQ2_9STRA</name>
<dbReference type="InterPro" id="IPR005101">
    <property type="entry name" value="Cryptochr/Photolyase_FAD-bd"/>
</dbReference>
<dbReference type="InterPro" id="IPR014133">
    <property type="entry name" value="Cry_DASH"/>
</dbReference>
<dbReference type="Proteomes" id="UP001530377">
    <property type="component" value="Unassembled WGS sequence"/>
</dbReference>
<feature type="chain" id="PRO_5044774714" description="Cryptochrome DASH" evidence="9">
    <location>
        <begin position="22"/>
        <end position="759"/>
    </location>
</feature>
<evidence type="ECO:0000256" key="8">
    <source>
        <dbReference type="SAM" id="MobiDB-lite"/>
    </source>
</evidence>
<dbReference type="PROSITE" id="PS00394">
    <property type="entry name" value="DNA_PHOTOLYASES_1_1"/>
    <property type="match status" value="1"/>
</dbReference>
<feature type="region of interest" description="Disordered" evidence="8">
    <location>
        <begin position="693"/>
        <end position="759"/>
    </location>
</feature>
<feature type="region of interest" description="Disordered" evidence="8">
    <location>
        <begin position="137"/>
        <end position="157"/>
    </location>
</feature>
<evidence type="ECO:0000256" key="4">
    <source>
        <dbReference type="ARBA" id="ARBA00022991"/>
    </source>
</evidence>
<evidence type="ECO:0000313" key="11">
    <source>
        <dbReference type="EMBL" id="KAL3811142.1"/>
    </source>
</evidence>
<comment type="cofactor">
    <cofactor evidence="5 7">
        <name>FAD</name>
        <dbReference type="ChEBI" id="CHEBI:57692"/>
    </cofactor>
    <text evidence="5 7">Binds 1 FAD per subunit.</text>
</comment>
<evidence type="ECO:0000256" key="1">
    <source>
        <dbReference type="ARBA" id="ARBA00005862"/>
    </source>
</evidence>
<comment type="similarity">
    <text evidence="1 7">Belongs to the DNA photolyase class-1 family.</text>
</comment>
<reference evidence="11 12" key="1">
    <citation type="submission" date="2024-10" db="EMBL/GenBank/DDBJ databases">
        <title>Updated reference genomes for cyclostephanoid diatoms.</title>
        <authorList>
            <person name="Roberts W.R."/>
            <person name="Alverson A.J."/>
        </authorList>
    </citation>
    <scope>NUCLEOTIDE SEQUENCE [LARGE SCALE GENOMIC DNA]</scope>
    <source>
        <strain evidence="11 12">AJA228-03</strain>
    </source>
</reference>